<evidence type="ECO:0000313" key="1">
    <source>
        <dbReference type="EMBL" id="KAI8009232.1"/>
    </source>
</evidence>
<sequence length="185" mass="21329">MEVVQGNGNSNYDDGNYNNNDDNKRKKKKKIMELRNRLDCRWWLSRHFRCLRHFGLSNRLRNPLFQEKTSSYSETPSSDCGPCEIKLSFAQKHEVRQVYIRSTARVFESYFAPSLHSGNEYLCTVRCGIAARDGKVLHPTNTEEPVDAQPNGSARELAKDKCDDDGPRSLREGCRKNKRNHSGLF</sequence>
<comment type="caution">
    <text evidence="1">The sequence shown here is derived from an EMBL/GenBank/DDBJ whole genome shotgun (WGS) entry which is preliminary data.</text>
</comment>
<accession>A0ACC0H8R8</accession>
<dbReference type="Proteomes" id="UP001060215">
    <property type="component" value="Chromosome 7"/>
</dbReference>
<reference evidence="1 2" key="1">
    <citation type="journal article" date="2022" name="Plant J.">
        <title>Chromosome-level genome of Camellia lanceoleosa provides a valuable resource for understanding genome evolution and self-incompatibility.</title>
        <authorList>
            <person name="Gong W."/>
            <person name="Xiao S."/>
            <person name="Wang L."/>
            <person name="Liao Z."/>
            <person name="Chang Y."/>
            <person name="Mo W."/>
            <person name="Hu G."/>
            <person name="Li W."/>
            <person name="Zhao G."/>
            <person name="Zhu H."/>
            <person name="Hu X."/>
            <person name="Ji K."/>
            <person name="Xiang X."/>
            <person name="Song Q."/>
            <person name="Yuan D."/>
            <person name="Jin S."/>
            <person name="Zhang L."/>
        </authorList>
    </citation>
    <scope>NUCLEOTIDE SEQUENCE [LARGE SCALE GENOMIC DNA]</scope>
    <source>
        <strain evidence="1">SQ_2022a</strain>
    </source>
</reference>
<protein>
    <submittedName>
        <fullName evidence="1">Uncharacterized protein</fullName>
    </submittedName>
</protein>
<name>A0ACC0H8R8_9ERIC</name>
<gene>
    <name evidence="1" type="ORF">LOK49_LG07G01657</name>
</gene>
<dbReference type="EMBL" id="CM045764">
    <property type="protein sequence ID" value="KAI8009232.1"/>
    <property type="molecule type" value="Genomic_DNA"/>
</dbReference>
<organism evidence="1 2">
    <name type="scientific">Camellia lanceoleosa</name>
    <dbReference type="NCBI Taxonomy" id="1840588"/>
    <lineage>
        <taxon>Eukaryota</taxon>
        <taxon>Viridiplantae</taxon>
        <taxon>Streptophyta</taxon>
        <taxon>Embryophyta</taxon>
        <taxon>Tracheophyta</taxon>
        <taxon>Spermatophyta</taxon>
        <taxon>Magnoliopsida</taxon>
        <taxon>eudicotyledons</taxon>
        <taxon>Gunneridae</taxon>
        <taxon>Pentapetalae</taxon>
        <taxon>asterids</taxon>
        <taxon>Ericales</taxon>
        <taxon>Theaceae</taxon>
        <taxon>Camellia</taxon>
    </lineage>
</organism>
<evidence type="ECO:0000313" key="2">
    <source>
        <dbReference type="Proteomes" id="UP001060215"/>
    </source>
</evidence>
<keyword evidence="2" id="KW-1185">Reference proteome</keyword>
<proteinExistence type="predicted"/>